<dbReference type="PANTHER" id="PTHR35812:SF1">
    <property type="entry name" value="LIPOPROTEIN"/>
    <property type="match status" value="1"/>
</dbReference>
<sequence>MQKLRGGIIIGLLIAIIVVAGCNSDTNGITFGSAKSSSAGIVDTGQRTCYDAWDAISCPSSGQAFAGQDAQYAGAQPAYQDNGDGTVTDLNTGLMWQKTPGEKMTYDEAVAHASSFDLAGYTDWRLPTIKELYSLILFSGIDVSGPAGAGASPFIATDYFDFEYGDVSAGERIIDVQYLSATEYVGYSNTFGGLVFGVNFADGRIKGYPRRNKTFVVQYVRGTSTYGMNSFVDNGDGTVRDLATGLTWQQADDGVTRNWEEALAYCEDLTLADSSNWRLPNAKELQSIVDYTSNYPALDTSVFTQQDPGGWFWSSTTHVGMNGSFAAYVCFGPCTSANGDDVHGAGAQRSDPKSGDPAAWAGGHGPQNDEIRIYNYARCVR</sequence>
<proteinExistence type="predicted"/>
<organism evidence="3 4">
    <name type="scientific">candidate division KSB3 bacterium</name>
    <dbReference type="NCBI Taxonomy" id="2044937"/>
    <lineage>
        <taxon>Bacteria</taxon>
        <taxon>candidate division KSB3</taxon>
    </lineage>
</organism>
<feature type="domain" description="Lcl C-terminal" evidence="2">
    <location>
        <begin position="237"/>
        <end position="329"/>
    </location>
</feature>
<dbReference type="PROSITE" id="PS51257">
    <property type="entry name" value="PROKAR_LIPOPROTEIN"/>
    <property type="match status" value="1"/>
</dbReference>
<dbReference type="Proteomes" id="UP000649604">
    <property type="component" value="Unassembled WGS sequence"/>
</dbReference>
<evidence type="ECO:0000259" key="2">
    <source>
        <dbReference type="Pfam" id="PF07603"/>
    </source>
</evidence>
<evidence type="ECO:0000313" key="3">
    <source>
        <dbReference type="EMBL" id="MBD3326874.1"/>
    </source>
</evidence>
<dbReference type="PANTHER" id="PTHR35812">
    <property type="entry name" value="LIPOPROTEIN"/>
    <property type="match status" value="1"/>
</dbReference>
<dbReference type="AlphaFoldDB" id="A0A9D5JYT4"/>
<feature type="region of interest" description="Disordered" evidence="1">
    <location>
        <begin position="342"/>
        <end position="364"/>
    </location>
</feature>
<feature type="domain" description="Lcl C-terminal" evidence="2">
    <location>
        <begin position="85"/>
        <end position="221"/>
    </location>
</feature>
<dbReference type="EMBL" id="WJJP01000652">
    <property type="protein sequence ID" value="MBD3326874.1"/>
    <property type="molecule type" value="Genomic_DNA"/>
</dbReference>
<accession>A0A9D5JYT4</accession>
<reference evidence="3" key="1">
    <citation type="submission" date="2019-11" db="EMBL/GenBank/DDBJ databases">
        <title>Microbial mats filling the niche in hypersaline microbial mats.</title>
        <authorList>
            <person name="Wong H.L."/>
            <person name="Macleod F.I."/>
            <person name="White R.A. III"/>
            <person name="Burns B.P."/>
        </authorList>
    </citation>
    <scope>NUCLEOTIDE SEQUENCE</scope>
    <source>
        <strain evidence="3">Rbin_158</strain>
    </source>
</reference>
<name>A0A9D5JYT4_9BACT</name>
<protein>
    <submittedName>
        <fullName evidence="3">DUF1566 domain-containing protein</fullName>
    </submittedName>
</protein>
<evidence type="ECO:0000313" key="4">
    <source>
        <dbReference type="Proteomes" id="UP000649604"/>
    </source>
</evidence>
<evidence type="ECO:0000256" key="1">
    <source>
        <dbReference type="SAM" id="MobiDB-lite"/>
    </source>
</evidence>
<comment type="caution">
    <text evidence="3">The sequence shown here is derived from an EMBL/GenBank/DDBJ whole genome shotgun (WGS) entry which is preliminary data.</text>
</comment>
<gene>
    <name evidence="3" type="ORF">GF339_19980</name>
</gene>
<dbReference type="Pfam" id="PF07603">
    <property type="entry name" value="Lcl_C"/>
    <property type="match status" value="2"/>
</dbReference>
<dbReference type="InterPro" id="IPR011460">
    <property type="entry name" value="Lcl_C"/>
</dbReference>